<evidence type="ECO:0000313" key="2">
    <source>
        <dbReference type="Proteomes" id="UP000244093"/>
    </source>
</evidence>
<gene>
    <name evidence="1" type="ORF">B7O98_05660</name>
</gene>
<dbReference type="Proteomes" id="UP000244093">
    <property type="component" value="Unassembled WGS sequence"/>
</dbReference>
<sequence length="167" mass="19621">MTKEKSALEKLLDLLPGFHGYKAKEYLREDDQLIREYVYNILADSVRNIENSIARASTYDFNSAEILNEYLRDLRLLMDKIRWAEHGYSPHYDLVKVKNEDLEKIREIDEKLVSIAIDIKNKSVEILNDSELGNPLRPKINELKNLTSRVREIIFEREKQIKGWGGK</sequence>
<name>A0A2R7Y3S2_9CREN</name>
<dbReference type="EMBL" id="NBVN01000004">
    <property type="protein sequence ID" value="PUA32158.1"/>
    <property type="molecule type" value="Genomic_DNA"/>
</dbReference>
<evidence type="ECO:0000313" key="1">
    <source>
        <dbReference type="EMBL" id="PUA32158.1"/>
    </source>
</evidence>
<organism evidence="1 2">
    <name type="scientific">Zestosphaera tikiterensis</name>
    <dbReference type="NCBI Taxonomy" id="1973259"/>
    <lineage>
        <taxon>Archaea</taxon>
        <taxon>Thermoproteota</taxon>
        <taxon>Thermoprotei</taxon>
        <taxon>Desulfurococcales</taxon>
        <taxon>Desulfurococcaceae</taxon>
        <taxon>Zestosphaera</taxon>
    </lineage>
</organism>
<proteinExistence type="predicted"/>
<dbReference type="AlphaFoldDB" id="A0A2R7Y3S2"/>
<comment type="caution">
    <text evidence="1">The sequence shown here is derived from an EMBL/GenBank/DDBJ whole genome shotgun (WGS) entry which is preliminary data.</text>
</comment>
<reference evidence="1 2" key="1">
    <citation type="journal article" date="2018" name="Syst. Appl. Microbiol.">
        <title>A new symbiotic nanoarchaeote (Candidatus Nanoclepta minutus) and its host (Zestosphaera tikiterensis gen. nov., sp. nov.) from a New Zealand hot spring.</title>
        <authorList>
            <person name="St John E."/>
            <person name="Liu Y."/>
            <person name="Podar M."/>
            <person name="Stott M.B."/>
            <person name="Meneghin J."/>
            <person name="Chen Z."/>
            <person name="Lagutin K."/>
            <person name="Mitchell K."/>
            <person name="Reysenbach A.L."/>
        </authorList>
    </citation>
    <scope>NUCLEOTIDE SEQUENCE [LARGE SCALE GENOMIC DNA]</scope>
    <source>
        <strain evidence="1">NZ3</strain>
    </source>
</reference>
<accession>A0A2R7Y3S2</accession>
<protein>
    <submittedName>
        <fullName evidence="1">Uncharacterized protein</fullName>
    </submittedName>
</protein>